<dbReference type="OrthoDB" id="4226462at2759"/>
<sequence length="699" mass="78873">MVESAEDNDQEANDPQNANDDSPRNSESRRHAKCVPVARVDLHAEAPTCTQCQKDSIPCTRTLAPFKFSLVSSDMFGGPPRKSLKIPKKLVYVDETAELAACYSHDDNEDMHDPAILSSPHPSTWSEIGQDAMNSLNLEHDRELSIASGFFQHNTDFSHSNSDLSPNNNTKLRRWSTRQETYDGGNDDHNDPGEDATSALATDTDVSRPRAGSRASDISFLSPNLANQNETPKFVSPLSSTSSLMSGVVKLPSSGCSSNGVISSLGHNTLEYLLFRYFIDHLSLWFDICDPERQFEIIVPQRAKRCQALMNAILATSARHLTRVPRYRKAAGTIEYNGRVLHDLTDETALHYHSKCINDLLILGADPEQNRNEDLLAAGVILRLYEEFDYPFRDEQKDNELFLQMLNAFIEAQIPNYAAPSVSRVDSSVTISSPNTVENTNSNTQSEPPQKLRQAVFLIAFRQELYSAFLKQRPFNMSMSRCEVFRTFEPAEDAIWTTRLVIFCADVLNFCYGNNSPSEKTGPLRDTELGKEKWLELKELERMWVTSLPSTFEPIYYREPERQKGEVFPEICYLTSLHAAGVQHVELARILLYVNDPTQPKLGFGQVARMRILNQKLKDAVLRLCGIAVNSKRNPPAFTTAMLSIAACGELFEDKLEHRALFSILDELEYNLGWPFGNLREKLQQAWQYGGHWESDLLK</sequence>
<reference evidence="5" key="1">
    <citation type="submission" date="2020-06" db="EMBL/GenBank/DDBJ databases">
        <title>A chromosome-scale genome assembly of Talaromyces rugulosus W13939.</title>
        <authorList>
            <person name="Wang B."/>
            <person name="Guo L."/>
            <person name="Ye K."/>
            <person name="Wang L."/>
        </authorList>
    </citation>
    <scope>NUCLEOTIDE SEQUENCE [LARGE SCALE GENOMIC DNA]</scope>
    <source>
        <strain evidence="5">W13939</strain>
    </source>
</reference>
<dbReference type="GO" id="GO:0000976">
    <property type="term" value="F:transcription cis-regulatory region binding"/>
    <property type="evidence" value="ECO:0007669"/>
    <property type="project" value="TreeGrafter"/>
</dbReference>
<accession>A0A7H8R710</accession>
<dbReference type="KEGG" id="trg:TRUGW13939_09306"/>
<dbReference type="GeneID" id="55996790"/>
<dbReference type="RefSeq" id="XP_035348323.1">
    <property type="nucleotide sequence ID" value="XM_035492430.1"/>
</dbReference>
<proteinExistence type="predicted"/>
<dbReference type="GO" id="GO:0005634">
    <property type="term" value="C:nucleus"/>
    <property type="evidence" value="ECO:0007669"/>
    <property type="project" value="UniProtKB-SubCell"/>
</dbReference>
<dbReference type="PANTHER" id="PTHR37534:SF2">
    <property type="entry name" value="N-ACETYLTRANSFERASE DOMAIN-CONTAINING PROTEIN"/>
    <property type="match status" value="1"/>
</dbReference>
<feature type="region of interest" description="Disordered" evidence="3">
    <location>
        <begin position="180"/>
        <end position="215"/>
    </location>
</feature>
<dbReference type="GO" id="GO:0045944">
    <property type="term" value="P:positive regulation of transcription by RNA polymerase II"/>
    <property type="evidence" value="ECO:0007669"/>
    <property type="project" value="TreeGrafter"/>
</dbReference>
<evidence type="ECO:0000256" key="1">
    <source>
        <dbReference type="ARBA" id="ARBA00004123"/>
    </source>
</evidence>
<feature type="compositionally biased region" description="Acidic residues" evidence="3">
    <location>
        <begin position="1"/>
        <end position="12"/>
    </location>
</feature>
<dbReference type="AlphaFoldDB" id="A0A7H8R710"/>
<evidence type="ECO:0008006" key="6">
    <source>
        <dbReference type="Google" id="ProtNLM"/>
    </source>
</evidence>
<organism evidence="4 5">
    <name type="scientific">Talaromyces rugulosus</name>
    <name type="common">Penicillium rugulosum</name>
    <dbReference type="NCBI Taxonomy" id="121627"/>
    <lineage>
        <taxon>Eukaryota</taxon>
        <taxon>Fungi</taxon>
        <taxon>Dikarya</taxon>
        <taxon>Ascomycota</taxon>
        <taxon>Pezizomycotina</taxon>
        <taxon>Eurotiomycetes</taxon>
        <taxon>Eurotiomycetidae</taxon>
        <taxon>Eurotiales</taxon>
        <taxon>Trichocomaceae</taxon>
        <taxon>Talaromyces</taxon>
        <taxon>Talaromyces sect. Islandici</taxon>
    </lineage>
</organism>
<keyword evidence="5" id="KW-1185">Reference proteome</keyword>
<dbReference type="PANTHER" id="PTHR37534">
    <property type="entry name" value="TRANSCRIPTIONAL ACTIVATOR PROTEIN UGA3"/>
    <property type="match status" value="1"/>
</dbReference>
<evidence type="ECO:0000256" key="2">
    <source>
        <dbReference type="ARBA" id="ARBA00023242"/>
    </source>
</evidence>
<comment type="subcellular location">
    <subcellularLocation>
        <location evidence="1">Nucleus</location>
    </subcellularLocation>
</comment>
<dbReference type="Pfam" id="PF11951">
    <property type="entry name" value="Fungal_trans_2"/>
    <property type="match status" value="1"/>
</dbReference>
<evidence type="ECO:0000256" key="3">
    <source>
        <dbReference type="SAM" id="MobiDB-lite"/>
    </source>
</evidence>
<evidence type="ECO:0000313" key="5">
    <source>
        <dbReference type="Proteomes" id="UP000509510"/>
    </source>
</evidence>
<protein>
    <recommendedName>
        <fullName evidence="6">ARCA protein</fullName>
    </recommendedName>
</protein>
<gene>
    <name evidence="4" type="ORF">TRUGW13939_09306</name>
</gene>
<name>A0A7H8R710_TALRU</name>
<dbReference type="Proteomes" id="UP000509510">
    <property type="component" value="Chromosome V"/>
</dbReference>
<dbReference type="GO" id="GO:0003700">
    <property type="term" value="F:DNA-binding transcription factor activity"/>
    <property type="evidence" value="ECO:0007669"/>
    <property type="project" value="TreeGrafter"/>
</dbReference>
<keyword evidence="2" id="KW-0539">Nucleus</keyword>
<dbReference type="InterPro" id="IPR021858">
    <property type="entry name" value="Fun_TF"/>
</dbReference>
<dbReference type="EMBL" id="CP055902">
    <property type="protein sequence ID" value="QKX62149.1"/>
    <property type="molecule type" value="Genomic_DNA"/>
</dbReference>
<feature type="region of interest" description="Disordered" evidence="3">
    <location>
        <begin position="1"/>
        <end position="31"/>
    </location>
</feature>
<evidence type="ECO:0000313" key="4">
    <source>
        <dbReference type="EMBL" id="QKX62149.1"/>
    </source>
</evidence>